<dbReference type="SUPFAM" id="SSF52540">
    <property type="entry name" value="P-loop containing nucleoside triphosphate hydrolases"/>
    <property type="match status" value="2"/>
</dbReference>
<organism evidence="5 6">
    <name type="scientific">Entamoeba invadens IP1</name>
    <dbReference type="NCBI Taxonomy" id="370355"/>
    <lineage>
        <taxon>Eukaryota</taxon>
        <taxon>Amoebozoa</taxon>
        <taxon>Evosea</taxon>
        <taxon>Archamoebae</taxon>
        <taxon>Mastigamoebida</taxon>
        <taxon>Entamoebidae</taxon>
        <taxon>Entamoeba</taxon>
    </lineage>
</organism>
<dbReference type="InterPro" id="IPR038718">
    <property type="entry name" value="SNF2-like_sf"/>
</dbReference>
<dbReference type="EMBL" id="KB206332">
    <property type="protein sequence ID" value="ELP92695.1"/>
    <property type="molecule type" value="Genomic_DNA"/>
</dbReference>
<dbReference type="Pfam" id="PF00176">
    <property type="entry name" value="SNF2-rel_dom"/>
    <property type="match status" value="1"/>
</dbReference>
<dbReference type="PANTHER" id="PTHR45629:SF7">
    <property type="entry name" value="DNA EXCISION REPAIR PROTEIN ERCC-6-RELATED"/>
    <property type="match status" value="1"/>
</dbReference>
<evidence type="ECO:0008006" key="7">
    <source>
        <dbReference type="Google" id="ProtNLM"/>
    </source>
</evidence>
<keyword evidence="6" id="KW-1185">Reference proteome</keyword>
<feature type="compositionally biased region" description="Basic and acidic residues" evidence="2">
    <location>
        <begin position="348"/>
        <end position="367"/>
    </location>
</feature>
<dbReference type="PROSITE" id="PS51194">
    <property type="entry name" value="HELICASE_CTER"/>
    <property type="match status" value="1"/>
</dbReference>
<dbReference type="Pfam" id="PF00271">
    <property type="entry name" value="Helicase_C"/>
    <property type="match status" value="1"/>
</dbReference>
<reference evidence="5 6" key="1">
    <citation type="submission" date="2012-10" db="EMBL/GenBank/DDBJ databases">
        <authorList>
            <person name="Zafar N."/>
            <person name="Inman J."/>
            <person name="Hall N."/>
            <person name="Lorenzi H."/>
            <person name="Caler E."/>
        </authorList>
    </citation>
    <scope>NUCLEOTIDE SEQUENCE [LARGE SCALE GENOMIC DNA]</scope>
    <source>
        <strain evidence="5 6">IP1</strain>
    </source>
</reference>
<dbReference type="GO" id="GO:0008094">
    <property type="term" value="F:ATP-dependent activity, acting on DNA"/>
    <property type="evidence" value="ECO:0007669"/>
    <property type="project" value="TreeGrafter"/>
</dbReference>
<dbReference type="InterPro" id="IPR014001">
    <property type="entry name" value="Helicase_ATP-bd"/>
</dbReference>
<dbReference type="CDD" id="cd18793">
    <property type="entry name" value="SF2_C_SNF"/>
    <property type="match status" value="1"/>
</dbReference>
<dbReference type="InterPro" id="IPR050496">
    <property type="entry name" value="SNF2_RAD54_helicase_repair"/>
</dbReference>
<dbReference type="InterPro" id="IPR049730">
    <property type="entry name" value="SNF2/RAD54-like_C"/>
</dbReference>
<evidence type="ECO:0000259" key="4">
    <source>
        <dbReference type="PROSITE" id="PS51194"/>
    </source>
</evidence>
<dbReference type="InterPro" id="IPR001650">
    <property type="entry name" value="Helicase_C-like"/>
</dbReference>
<keyword evidence="1" id="KW-0378">Hydrolase</keyword>
<dbReference type="Proteomes" id="UP000014680">
    <property type="component" value="Unassembled WGS sequence"/>
</dbReference>
<dbReference type="SMART" id="SM00490">
    <property type="entry name" value="HELICc"/>
    <property type="match status" value="1"/>
</dbReference>
<feature type="domain" description="Helicase C-terminal" evidence="4">
    <location>
        <begin position="467"/>
        <end position="617"/>
    </location>
</feature>
<evidence type="ECO:0000259" key="3">
    <source>
        <dbReference type="PROSITE" id="PS51192"/>
    </source>
</evidence>
<dbReference type="GO" id="GO:0005524">
    <property type="term" value="F:ATP binding"/>
    <property type="evidence" value="ECO:0007669"/>
    <property type="project" value="InterPro"/>
</dbReference>
<dbReference type="RefSeq" id="XP_004259466.1">
    <property type="nucleotide sequence ID" value="XM_004259418.1"/>
</dbReference>
<sequence>MKGKLSKDEKRQFNALIYSAQGAENKHDYTLALHYYESALKVVPSHQKLPLKLEQIKDKIAETKKSVDVTTVNDPSGFLYNAETGRYYLNNGFSIPYDIFSMLLPHQRVAIKWLWEHHNDTKIHGCILGDDMGLGKTVEILAFILGVSCLKDIRVQAKTFLLVVPAMVAQQWETEAKKWSPGITMFNVHDMAPADRRAAARAVGTEGGILLTTYNMVQNDESSVSCVTWDYIILDEAHVIKSKTAKVTQTLKSFKAKHKISATGTPMMNNLMELWNLMDFTTDGELLGEAAYFQQKYERVISKANLKNEESPYAKTRLTQLSRVVGPYILRRTKKDVFGEGGPELLDEEKQKKDVDDEDDSKTPKSKDDLQLTVSKFELIVWIKMDKNQREMYLKLLKSINMRDLGTTYMRLVIGMINYLEKSCSNPPAIKDTASNDGTHKFIDEQMIDFAEKEAEFYWPKLLILLEILKMFEKTGDKCLVFSQYQRTLDSICDLLQVKDVPFMRIDGSVDDRTRKERLKRFNTMQSWGVLLMTIRVGACGLNITGASRVVIFDEGWSVIGNQAVDRVYRIGQTKDVVTYRLVSCGTVEEKMYRRQLHKATLAELALEKNMANQRFRHWFTKDELYALFDVSQVKFDFSTTHILFKEYQPQFPQNMPVYPQWLNEHIHTIESLSGVYGVSDHNFIIKTDLPDEINTHVDDEDPDELGKIVFDQTRKTQQRKKKNKVRVEESGIGDDKVIEIEDGGDELIVPPKKKERSKTCYNHIRKADPFLIKKCSCYCTQDEINRYNELQSQYLTMSEDSEKLLCLMEMVCICDESRNLHINIATLAKRLFKL</sequence>
<evidence type="ECO:0000256" key="2">
    <source>
        <dbReference type="SAM" id="MobiDB-lite"/>
    </source>
</evidence>
<evidence type="ECO:0000313" key="5">
    <source>
        <dbReference type="EMBL" id="ELP92695.1"/>
    </source>
</evidence>
<name>A0A0A1UBW7_ENTIV</name>
<evidence type="ECO:0000313" key="6">
    <source>
        <dbReference type="Proteomes" id="UP000014680"/>
    </source>
</evidence>
<evidence type="ECO:0000256" key="1">
    <source>
        <dbReference type="ARBA" id="ARBA00022801"/>
    </source>
</evidence>
<dbReference type="OMA" id="MDDGEQR"/>
<dbReference type="OrthoDB" id="413460at2759"/>
<protein>
    <recommendedName>
        <fullName evidence="7">Non-specific serine/threonine protein kinase</fullName>
    </recommendedName>
</protein>
<dbReference type="SMART" id="SM00487">
    <property type="entry name" value="DEXDc"/>
    <property type="match status" value="1"/>
</dbReference>
<dbReference type="Gene3D" id="3.40.50.300">
    <property type="entry name" value="P-loop containing nucleotide triphosphate hydrolases"/>
    <property type="match status" value="1"/>
</dbReference>
<dbReference type="GO" id="GO:0005634">
    <property type="term" value="C:nucleus"/>
    <property type="evidence" value="ECO:0007669"/>
    <property type="project" value="TreeGrafter"/>
</dbReference>
<feature type="region of interest" description="Disordered" evidence="2">
    <location>
        <begin position="340"/>
        <end position="367"/>
    </location>
</feature>
<gene>
    <name evidence="5" type="ORF">EIN_370970</name>
</gene>
<accession>A0A0A1UBW7</accession>
<feature type="domain" description="Helicase ATP-binding" evidence="3">
    <location>
        <begin position="117"/>
        <end position="284"/>
    </location>
</feature>
<dbReference type="GO" id="GO:0006283">
    <property type="term" value="P:transcription-coupled nucleotide-excision repair"/>
    <property type="evidence" value="ECO:0007669"/>
    <property type="project" value="TreeGrafter"/>
</dbReference>
<dbReference type="AlphaFoldDB" id="A0A0A1UBW7"/>
<dbReference type="GeneID" id="14891796"/>
<dbReference type="GO" id="GO:0016787">
    <property type="term" value="F:hydrolase activity"/>
    <property type="evidence" value="ECO:0007669"/>
    <property type="project" value="UniProtKB-KW"/>
</dbReference>
<dbReference type="KEGG" id="eiv:EIN_370970"/>
<dbReference type="Gene3D" id="3.40.50.10810">
    <property type="entry name" value="Tandem AAA-ATPase domain"/>
    <property type="match status" value="1"/>
</dbReference>
<proteinExistence type="predicted"/>
<dbReference type="InterPro" id="IPR027417">
    <property type="entry name" value="P-loop_NTPase"/>
</dbReference>
<dbReference type="InterPro" id="IPR000330">
    <property type="entry name" value="SNF2_N"/>
</dbReference>
<dbReference type="PROSITE" id="PS51192">
    <property type="entry name" value="HELICASE_ATP_BIND_1"/>
    <property type="match status" value="1"/>
</dbReference>
<dbReference type="PANTHER" id="PTHR45629">
    <property type="entry name" value="SNF2/RAD54 FAMILY MEMBER"/>
    <property type="match status" value="1"/>
</dbReference>
<dbReference type="VEuPathDB" id="AmoebaDB:EIN_370970"/>